<protein>
    <submittedName>
        <fullName evidence="4">Uncharacterized protein</fullName>
    </submittedName>
</protein>
<keyword evidence="2" id="KW-0677">Repeat</keyword>
<name>A0AAD1X577_EUPCR</name>
<proteinExistence type="predicted"/>
<dbReference type="Gene3D" id="2.120.10.80">
    <property type="entry name" value="Kelch-type beta propeller"/>
    <property type="match status" value="2"/>
</dbReference>
<evidence type="ECO:0000313" key="4">
    <source>
        <dbReference type="EMBL" id="CAI2359222.1"/>
    </source>
</evidence>
<feature type="compositionally biased region" description="Polar residues" evidence="3">
    <location>
        <begin position="142"/>
        <end position="160"/>
    </location>
</feature>
<dbReference type="SUPFAM" id="SSF117281">
    <property type="entry name" value="Kelch motif"/>
    <property type="match status" value="2"/>
</dbReference>
<keyword evidence="1" id="KW-0880">Kelch repeat</keyword>
<dbReference type="AlphaFoldDB" id="A0AAD1X577"/>
<evidence type="ECO:0000256" key="3">
    <source>
        <dbReference type="SAM" id="MobiDB-lite"/>
    </source>
</evidence>
<dbReference type="InterPro" id="IPR015915">
    <property type="entry name" value="Kelch-typ_b-propeller"/>
</dbReference>
<dbReference type="PANTHER" id="PTHR46093">
    <property type="entry name" value="ACYL-COA-BINDING DOMAIN-CONTAINING PROTEIN 5"/>
    <property type="match status" value="1"/>
</dbReference>
<evidence type="ECO:0000256" key="2">
    <source>
        <dbReference type="ARBA" id="ARBA00022737"/>
    </source>
</evidence>
<dbReference type="Pfam" id="PF01344">
    <property type="entry name" value="Kelch_1"/>
    <property type="match status" value="1"/>
</dbReference>
<accession>A0AAD1X577</accession>
<sequence>MRETMPNFYKKGPGFASPTNDPKFEDSTPKPQGSFFYSSKKNHSRNNLRAKLGASNRNFNRTVINFKPNNWNKRAFKERRFGDLKNFTSKRRKNSAEKQQTMVLIKNKGFDNPLQAFTTLRENKKAFKLISIMSGWKPERGQTFSTPTARSDTADNSKQSLSMPRIRLNKIILNKDSKKEPNKKSHRKTQQNQVNNVWAQAEILQRRILVEEGRVLGKCEAHIDDLSTPLTRSRSSMVSYSNLVYLFGGISHKVCNDLRVFDFESSSWKPESETHEEEKINRKYHEDSSDMLIINYKGFTPEARFGHSLIRYKDTLLLYGGENKYDKIRKRRDLYHGIILYDLNTGLWAEASCKDSIIEGRKHHAAGVFGNNMIIHGGYNSGNNIVDELVCYNIEESCFVAFDIIKNSLGKLAGHSFTSDRQQMFCFGGIDQDGETNNCIRSFEISRSGEYPRTARWDIVETAGKQPAARYMHSMGYMEESESLVLFGGLQARTPDFYGRNLTKDFGGYYLRDLWLFHVPMCQWCEVRLEGDTLEGRYSHCSAVYRNKIVIFGGLSQSGLSKRVTHLIELENTHY</sequence>
<feature type="region of interest" description="Disordered" evidence="3">
    <location>
        <begin position="140"/>
        <end position="160"/>
    </location>
</feature>
<gene>
    <name evidence="4" type="ORF">ECRASSUSDP1_LOCUS507</name>
</gene>
<reference evidence="4" key="1">
    <citation type="submission" date="2023-07" db="EMBL/GenBank/DDBJ databases">
        <authorList>
            <consortium name="AG Swart"/>
            <person name="Singh M."/>
            <person name="Singh A."/>
            <person name="Seah K."/>
            <person name="Emmerich C."/>
        </authorList>
    </citation>
    <scope>NUCLEOTIDE SEQUENCE</scope>
    <source>
        <strain evidence="4">DP1</strain>
    </source>
</reference>
<dbReference type="Proteomes" id="UP001295684">
    <property type="component" value="Unassembled WGS sequence"/>
</dbReference>
<dbReference type="InterPro" id="IPR006652">
    <property type="entry name" value="Kelch_1"/>
</dbReference>
<evidence type="ECO:0000256" key="1">
    <source>
        <dbReference type="ARBA" id="ARBA00022441"/>
    </source>
</evidence>
<feature type="region of interest" description="Disordered" evidence="3">
    <location>
        <begin position="1"/>
        <end position="42"/>
    </location>
</feature>
<dbReference type="PANTHER" id="PTHR46093:SF18">
    <property type="entry name" value="FIBRONECTIN TYPE-III DOMAIN-CONTAINING PROTEIN"/>
    <property type="match status" value="1"/>
</dbReference>
<comment type="caution">
    <text evidence="4">The sequence shown here is derived from an EMBL/GenBank/DDBJ whole genome shotgun (WGS) entry which is preliminary data.</text>
</comment>
<dbReference type="Pfam" id="PF24681">
    <property type="entry name" value="Kelch_KLHDC2_KLHL20_DRC7"/>
    <property type="match status" value="1"/>
</dbReference>
<dbReference type="EMBL" id="CAMPGE010000475">
    <property type="protein sequence ID" value="CAI2359222.1"/>
    <property type="molecule type" value="Genomic_DNA"/>
</dbReference>
<organism evidence="4 5">
    <name type="scientific">Euplotes crassus</name>
    <dbReference type="NCBI Taxonomy" id="5936"/>
    <lineage>
        <taxon>Eukaryota</taxon>
        <taxon>Sar</taxon>
        <taxon>Alveolata</taxon>
        <taxon>Ciliophora</taxon>
        <taxon>Intramacronucleata</taxon>
        <taxon>Spirotrichea</taxon>
        <taxon>Hypotrichia</taxon>
        <taxon>Euplotida</taxon>
        <taxon>Euplotidae</taxon>
        <taxon>Moneuplotes</taxon>
    </lineage>
</organism>
<feature type="compositionally biased region" description="Polar residues" evidence="3">
    <location>
        <begin position="29"/>
        <end position="39"/>
    </location>
</feature>
<keyword evidence="5" id="KW-1185">Reference proteome</keyword>
<evidence type="ECO:0000313" key="5">
    <source>
        <dbReference type="Proteomes" id="UP001295684"/>
    </source>
</evidence>